<name>A0A7V3JB04_UNCC3</name>
<dbReference type="Pfam" id="PF02482">
    <property type="entry name" value="Ribosomal_S30AE"/>
    <property type="match status" value="1"/>
</dbReference>
<dbReference type="AlphaFoldDB" id="A0A7V3JB04"/>
<protein>
    <recommendedName>
        <fullName evidence="2">Ribosome-associated translation inhibitor RaiA</fullName>
    </recommendedName>
</protein>
<reference evidence="1" key="1">
    <citation type="journal article" date="2020" name="mSystems">
        <title>Genome- and Community-Level Interaction Insights into Carbon Utilization and Element Cycling Functions of Hydrothermarchaeota in Hydrothermal Sediment.</title>
        <authorList>
            <person name="Zhou Z."/>
            <person name="Liu Y."/>
            <person name="Xu W."/>
            <person name="Pan J."/>
            <person name="Luo Z.H."/>
            <person name="Li M."/>
        </authorList>
    </citation>
    <scope>NUCLEOTIDE SEQUENCE [LARGE SCALE GENOMIC DNA]</scope>
    <source>
        <strain evidence="1">SpSt-757</strain>
    </source>
</reference>
<dbReference type="SUPFAM" id="SSF69754">
    <property type="entry name" value="Ribosome binding protein Y (YfiA homologue)"/>
    <property type="match status" value="1"/>
</dbReference>
<accession>A0A7V3JB04</accession>
<proteinExistence type="predicted"/>
<organism evidence="1">
    <name type="scientific">candidate division CPR3 bacterium</name>
    <dbReference type="NCBI Taxonomy" id="2268181"/>
    <lineage>
        <taxon>Bacteria</taxon>
        <taxon>Bacteria division CPR3</taxon>
    </lineage>
</organism>
<evidence type="ECO:0000313" key="1">
    <source>
        <dbReference type="EMBL" id="HFZ09397.1"/>
    </source>
</evidence>
<gene>
    <name evidence="1" type="ORF">ENV41_04640</name>
</gene>
<comment type="caution">
    <text evidence="1">The sequence shown here is derived from an EMBL/GenBank/DDBJ whole genome shotgun (WGS) entry which is preliminary data.</text>
</comment>
<dbReference type="EMBL" id="DTGG01000141">
    <property type="protein sequence ID" value="HFZ09397.1"/>
    <property type="molecule type" value="Genomic_DNA"/>
</dbReference>
<dbReference type="InterPro" id="IPR036567">
    <property type="entry name" value="RHF-like"/>
</dbReference>
<dbReference type="Gene3D" id="3.30.160.100">
    <property type="entry name" value="Ribosome hibernation promotion factor-like"/>
    <property type="match status" value="1"/>
</dbReference>
<evidence type="ECO:0008006" key="2">
    <source>
        <dbReference type="Google" id="ProtNLM"/>
    </source>
</evidence>
<dbReference type="InterPro" id="IPR003489">
    <property type="entry name" value="RHF/RaiA"/>
</dbReference>
<sequence length="99" mass="11909">MRINIKTVRHLEIPAQIKRYAENKIRKFEKRLPNPSLVEIIFEDTLGPKEGKDKKVHLKARLLKSKEYTFHLKETASNFREAVDLLQEKFERKIEEYKE</sequence>